<dbReference type="EMBL" id="JACCBY010000003">
    <property type="protein sequence ID" value="NYD90745.1"/>
    <property type="molecule type" value="Genomic_DNA"/>
</dbReference>
<evidence type="ECO:0000256" key="5">
    <source>
        <dbReference type="ARBA" id="ARBA00014165"/>
    </source>
</evidence>
<dbReference type="PANTHER" id="PTHR10091:SF0">
    <property type="entry name" value="GALACTOSE MUTAROTASE"/>
    <property type="match status" value="1"/>
</dbReference>
<dbReference type="PROSITE" id="PS00545">
    <property type="entry name" value="ALDOSE_1_EPIMERASE"/>
    <property type="match status" value="1"/>
</dbReference>
<feature type="chain" id="PRO_5030544563" description="Aldose 1-epimerase" evidence="11">
    <location>
        <begin position="20"/>
        <end position="363"/>
    </location>
</feature>
<evidence type="ECO:0000313" key="13">
    <source>
        <dbReference type="Proteomes" id="UP000517753"/>
    </source>
</evidence>
<evidence type="ECO:0000256" key="6">
    <source>
        <dbReference type="ARBA" id="ARBA00023235"/>
    </source>
</evidence>
<keyword evidence="13" id="KW-1185">Reference proteome</keyword>
<dbReference type="EC" id="5.1.3.3" evidence="4 8"/>
<dbReference type="SUPFAM" id="SSF74650">
    <property type="entry name" value="Galactose mutarotase-like"/>
    <property type="match status" value="1"/>
</dbReference>
<dbReference type="InterPro" id="IPR008183">
    <property type="entry name" value="Aldose_1/G6P_1-epimerase"/>
</dbReference>
<evidence type="ECO:0000256" key="11">
    <source>
        <dbReference type="SAM" id="SignalP"/>
    </source>
</evidence>
<protein>
    <recommendedName>
        <fullName evidence="5 8">Aldose 1-epimerase</fullName>
        <ecNumber evidence="4 8">5.1.3.3</ecNumber>
    </recommendedName>
</protein>
<dbReference type="GO" id="GO:0006006">
    <property type="term" value="P:glucose metabolic process"/>
    <property type="evidence" value="ECO:0007669"/>
    <property type="project" value="TreeGrafter"/>
</dbReference>
<dbReference type="PIRSF" id="PIRSF005096">
    <property type="entry name" value="GALM"/>
    <property type="match status" value="1"/>
</dbReference>
<evidence type="ECO:0000256" key="10">
    <source>
        <dbReference type="PIRSR" id="PIRSR005096-3"/>
    </source>
</evidence>
<comment type="similarity">
    <text evidence="3 8">Belongs to the aldose epimerase family.</text>
</comment>
<name>A0A7Y9FNV5_9SPHN</name>
<dbReference type="InterPro" id="IPR011013">
    <property type="entry name" value="Gal_mutarotase_sf_dom"/>
</dbReference>
<feature type="active site" description="Proton acceptor" evidence="9">
    <location>
        <position position="320"/>
    </location>
</feature>
<evidence type="ECO:0000256" key="4">
    <source>
        <dbReference type="ARBA" id="ARBA00013185"/>
    </source>
</evidence>
<feature type="binding site" evidence="10">
    <location>
        <begin position="186"/>
        <end position="188"/>
    </location>
    <ligand>
        <name>beta-D-galactose</name>
        <dbReference type="ChEBI" id="CHEBI:27667"/>
    </ligand>
</feature>
<keyword evidence="6 8" id="KW-0413">Isomerase</keyword>
<comment type="pathway">
    <text evidence="2 8">Carbohydrate metabolism; hexose metabolism.</text>
</comment>
<evidence type="ECO:0000256" key="3">
    <source>
        <dbReference type="ARBA" id="ARBA00006206"/>
    </source>
</evidence>
<proteinExistence type="inferred from homology"/>
<comment type="catalytic activity">
    <reaction evidence="1 8">
        <text>alpha-D-glucose = beta-D-glucose</text>
        <dbReference type="Rhea" id="RHEA:10264"/>
        <dbReference type="ChEBI" id="CHEBI:15903"/>
        <dbReference type="ChEBI" id="CHEBI:17925"/>
        <dbReference type="EC" id="5.1.3.3"/>
    </reaction>
</comment>
<evidence type="ECO:0000256" key="8">
    <source>
        <dbReference type="PIRNR" id="PIRNR005096"/>
    </source>
</evidence>
<dbReference type="CDD" id="cd09019">
    <property type="entry name" value="galactose_mutarotase_like"/>
    <property type="match status" value="1"/>
</dbReference>
<dbReference type="PANTHER" id="PTHR10091">
    <property type="entry name" value="ALDOSE-1-EPIMERASE"/>
    <property type="match status" value="1"/>
</dbReference>
<comment type="caution">
    <text evidence="12">The sequence shown here is derived from an EMBL/GenBank/DDBJ whole genome shotgun (WGS) entry which is preliminary data.</text>
</comment>
<evidence type="ECO:0000256" key="2">
    <source>
        <dbReference type="ARBA" id="ARBA00005028"/>
    </source>
</evidence>
<evidence type="ECO:0000256" key="7">
    <source>
        <dbReference type="ARBA" id="ARBA00023277"/>
    </source>
</evidence>
<accession>A0A7Y9FNV5</accession>
<reference evidence="12 13" key="1">
    <citation type="submission" date="2020-07" db="EMBL/GenBank/DDBJ databases">
        <authorList>
            <person name="Partida-Martinez L."/>
            <person name="Huntemann M."/>
            <person name="Clum A."/>
            <person name="Wang J."/>
            <person name="Palaniappan K."/>
            <person name="Ritter S."/>
            <person name="Chen I.-M."/>
            <person name="Stamatis D."/>
            <person name="Reddy T."/>
            <person name="O'Malley R."/>
            <person name="Daum C."/>
            <person name="Shapiro N."/>
            <person name="Ivanova N."/>
            <person name="Kyrpides N."/>
            <person name="Woyke T."/>
        </authorList>
    </citation>
    <scope>NUCLEOTIDE SEQUENCE [LARGE SCALE GENOMIC DNA]</scope>
    <source>
        <strain evidence="12 13">AS2.3</strain>
    </source>
</reference>
<dbReference type="RefSeq" id="WP_218845523.1">
    <property type="nucleotide sequence ID" value="NZ_JACCBY010000003.1"/>
</dbReference>
<dbReference type="InterPro" id="IPR018052">
    <property type="entry name" value="Ald1_epimerase_CS"/>
</dbReference>
<dbReference type="Gene3D" id="2.70.98.10">
    <property type="match status" value="1"/>
</dbReference>
<keyword evidence="11" id="KW-0732">Signal</keyword>
<gene>
    <name evidence="12" type="ORF">HD841_002542</name>
</gene>
<dbReference type="InterPro" id="IPR014718">
    <property type="entry name" value="GH-type_carb-bd"/>
</dbReference>
<sequence>MTWLPFLAAAVAAAAPLPADPTITLRNRNGMTVRLIPQGAIVTAIEVPDRDGRRANVVLGYATPEDYRSKIRKNGFGATIGRYAGRIAGARFTIDGRRVTLVANDGANALHGGGPFGFDTADWQVRRRPGAGGDRATFTLVSPDGFQNFPGQLTVTVTYRLAADNALHIDYAARTTRPTALNITNHSYFNLAGEGSGSVLGQWLQLKAARSVVTDAGGIPTGALAPVADTPLDFRCPRRIGERIDRLPSTGRGYNHAWFFDKPAGRLAPVARLIDPASGRTLTIETTEPSVQVYTGGYIDGRDAGPSGRVYQPGDGVALEMQHVADSPHHPGFPTTILRPGQTYRQTTIWRFGTDGSAAPSCR</sequence>
<organism evidence="12 13">
    <name type="scientific">Sphingomonas melonis</name>
    <dbReference type="NCBI Taxonomy" id="152682"/>
    <lineage>
        <taxon>Bacteria</taxon>
        <taxon>Pseudomonadati</taxon>
        <taxon>Pseudomonadota</taxon>
        <taxon>Alphaproteobacteria</taxon>
        <taxon>Sphingomonadales</taxon>
        <taxon>Sphingomonadaceae</taxon>
        <taxon>Sphingomonas</taxon>
    </lineage>
</organism>
<dbReference type="Pfam" id="PF01263">
    <property type="entry name" value="Aldose_epim"/>
    <property type="match status" value="1"/>
</dbReference>
<dbReference type="UniPathway" id="UPA00242"/>
<keyword evidence="7 8" id="KW-0119">Carbohydrate metabolism</keyword>
<reference evidence="12 13" key="2">
    <citation type="submission" date="2020-08" db="EMBL/GenBank/DDBJ databases">
        <title>The Agave Microbiome: Exploring the role of microbial communities in plant adaptations to desert environments.</title>
        <authorList>
            <person name="Partida-Martinez L.P."/>
        </authorList>
    </citation>
    <scope>NUCLEOTIDE SEQUENCE [LARGE SCALE GENOMIC DNA]</scope>
    <source>
        <strain evidence="12 13">AS2.3</strain>
    </source>
</reference>
<evidence type="ECO:0000256" key="1">
    <source>
        <dbReference type="ARBA" id="ARBA00001614"/>
    </source>
</evidence>
<dbReference type="AlphaFoldDB" id="A0A7Y9FNV5"/>
<dbReference type="Proteomes" id="UP000517753">
    <property type="component" value="Unassembled WGS sequence"/>
</dbReference>
<evidence type="ECO:0000256" key="9">
    <source>
        <dbReference type="PIRSR" id="PIRSR005096-1"/>
    </source>
</evidence>
<dbReference type="NCBIfam" id="NF008277">
    <property type="entry name" value="PRK11055.1"/>
    <property type="match status" value="1"/>
</dbReference>
<dbReference type="GO" id="GO:0033499">
    <property type="term" value="P:galactose catabolic process via UDP-galactose, Leloir pathway"/>
    <property type="evidence" value="ECO:0007669"/>
    <property type="project" value="TreeGrafter"/>
</dbReference>
<feature type="signal peptide" evidence="11">
    <location>
        <begin position="1"/>
        <end position="19"/>
    </location>
</feature>
<evidence type="ECO:0000313" key="12">
    <source>
        <dbReference type="EMBL" id="NYD90745.1"/>
    </source>
</evidence>
<dbReference type="GO" id="GO:0004034">
    <property type="term" value="F:aldose 1-epimerase activity"/>
    <property type="evidence" value="ECO:0007669"/>
    <property type="project" value="UniProtKB-EC"/>
</dbReference>
<dbReference type="InterPro" id="IPR015443">
    <property type="entry name" value="Aldose_1-epimerase"/>
</dbReference>
<dbReference type="InterPro" id="IPR047215">
    <property type="entry name" value="Galactose_mutarotase-like"/>
</dbReference>
<feature type="active site" description="Proton donor" evidence="9">
    <location>
        <position position="186"/>
    </location>
</feature>
<dbReference type="GO" id="GO:0030246">
    <property type="term" value="F:carbohydrate binding"/>
    <property type="evidence" value="ECO:0007669"/>
    <property type="project" value="InterPro"/>
</dbReference>